<gene>
    <name evidence="2" type="ORF">KC01_LOCUS39096</name>
</gene>
<dbReference type="EMBL" id="OZ035830">
    <property type="protein sequence ID" value="CAL1612805.1"/>
    <property type="molecule type" value="Genomic_DNA"/>
</dbReference>
<protein>
    <submittedName>
        <fullName evidence="2">Uncharacterized protein</fullName>
    </submittedName>
</protein>
<accession>A0AAV2MHK6</accession>
<evidence type="ECO:0000256" key="1">
    <source>
        <dbReference type="SAM" id="MobiDB-lite"/>
    </source>
</evidence>
<keyword evidence="3" id="KW-1185">Reference proteome</keyword>
<feature type="compositionally biased region" description="Polar residues" evidence="1">
    <location>
        <begin position="236"/>
        <end position="245"/>
    </location>
</feature>
<dbReference type="Proteomes" id="UP001497482">
    <property type="component" value="Chromosome 8"/>
</dbReference>
<organism evidence="2 3">
    <name type="scientific">Knipowitschia caucasica</name>
    <name type="common">Caucasian dwarf goby</name>
    <name type="synonym">Pomatoschistus caucasicus</name>
    <dbReference type="NCBI Taxonomy" id="637954"/>
    <lineage>
        <taxon>Eukaryota</taxon>
        <taxon>Metazoa</taxon>
        <taxon>Chordata</taxon>
        <taxon>Craniata</taxon>
        <taxon>Vertebrata</taxon>
        <taxon>Euteleostomi</taxon>
        <taxon>Actinopterygii</taxon>
        <taxon>Neopterygii</taxon>
        <taxon>Teleostei</taxon>
        <taxon>Neoteleostei</taxon>
        <taxon>Acanthomorphata</taxon>
        <taxon>Gobiaria</taxon>
        <taxon>Gobiiformes</taxon>
        <taxon>Gobioidei</taxon>
        <taxon>Gobiidae</taxon>
        <taxon>Gobiinae</taxon>
        <taxon>Knipowitschia</taxon>
    </lineage>
</organism>
<name>A0AAV2MHK6_KNICA</name>
<reference evidence="2 3" key="1">
    <citation type="submission" date="2024-04" db="EMBL/GenBank/DDBJ databases">
        <authorList>
            <person name="Waldvogel A.-M."/>
            <person name="Schoenle A."/>
        </authorList>
    </citation>
    <scope>NUCLEOTIDE SEQUENCE [LARGE SCALE GENOMIC DNA]</scope>
</reference>
<dbReference type="AlphaFoldDB" id="A0AAV2MHK6"/>
<proteinExistence type="predicted"/>
<evidence type="ECO:0000313" key="2">
    <source>
        <dbReference type="EMBL" id="CAL1612805.1"/>
    </source>
</evidence>
<evidence type="ECO:0000313" key="3">
    <source>
        <dbReference type="Proteomes" id="UP001497482"/>
    </source>
</evidence>
<sequence>MCVTLEYCKDGARSLSRAEAEIKPRNLGDSNGTLQYKTVPCPEAPRVQCPEAPRVQCVEGSSSYKDAQVFYTSLLLVLAGLYGSSGSSDVWVLPLYVCGGQLSSQAECYANTSWSPPQQPKHRVEAGLALLQYKHRLALLQYRLALLQYRLALLQHKYCLALLQYKYRLALLQYKYRLALLQYKYRLSSSPLLLLGGSSPGSSRALALINSHWRCPRTADKGPQYSPFPSPFSPALVTSQPSLSSPPRALGEAN</sequence>
<feature type="region of interest" description="Disordered" evidence="1">
    <location>
        <begin position="220"/>
        <end position="254"/>
    </location>
</feature>